<dbReference type="PROSITE" id="PS50853">
    <property type="entry name" value="FN3"/>
    <property type="match status" value="1"/>
</dbReference>
<dbReference type="Gene3D" id="2.60.40.10">
    <property type="entry name" value="Immunoglobulins"/>
    <property type="match status" value="1"/>
</dbReference>
<dbReference type="InterPro" id="IPR055372">
    <property type="entry name" value="CBM96"/>
</dbReference>
<comment type="subcellular location">
    <subcellularLocation>
        <location evidence="1">Secreted</location>
    </subcellularLocation>
</comment>
<proteinExistence type="predicted"/>
<dbReference type="AlphaFoldDB" id="A0A851GH85"/>
<name>A0A851GH85_9BACT</name>
<feature type="chain" id="PRO_5032403983" evidence="4">
    <location>
        <begin position="30"/>
        <end position="1083"/>
    </location>
</feature>
<dbReference type="Gene3D" id="2.160.20.10">
    <property type="entry name" value="Single-stranded right-handed beta-helix, Pectin lyase-like"/>
    <property type="match status" value="2"/>
</dbReference>
<organism evidence="6 7">
    <name type="scientific">Oceaniferula marina</name>
    <dbReference type="NCBI Taxonomy" id="2748318"/>
    <lineage>
        <taxon>Bacteria</taxon>
        <taxon>Pseudomonadati</taxon>
        <taxon>Verrucomicrobiota</taxon>
        <taxon>Verrucomicrobiia</taxon>
        <taxon>Verrucomicrobiales</taxon>
        <taxon>Verrucomicrobiaceae</taxon>
        <taxon>Oceaniferula</taxon>
    </lineage>
</organism>
<evidence type="ECO:0000313" key="7">
    <source>
        <dbReference type="Proteomes" id="UP000557872"/>
    </source>
</evidence>
<evidence type="ECO:0000256" key="4">
    <source>
        <dbReference type="SAM" id="SignalP"/>
    </source>
</evidence>
<evidence type="ECO:0000313" key="6">
    <source>
        <dbReference type="EMBL" id="NWK56559.1"/>
    </source>
</evidence>
<dbReference type="SUPFAM" id="SSF51126">
    <property type="entry name" value="Pectin lyase-like"/>
    <property type="match status" value="1"/>
</dbReference>
<gene>
    <name evidence="6" type="ORF">HW115_13135</name>
</gene>
<evidence type="ECO:0000256" key="2">
    <source>
        <dbReference type="ARBA" id="ARBA00022525"/>
    </source>
</evidence>
<dbReference type="NCBIfam" id="NF033679">
    <property type="entry name" value="DNRLRE_dom"/>
    <property type="match status" value="1"/>
</dbReference>
<keyword evidence="3 4" id="KW-0732">Signal</keyword>
<dbReference type="Proteomes" id="UP000557872">
    <property type="component" value="Unassembled WGS sequence"/>
</dbReference>
<sequence>MLLSASAKKLEFITFLFATLGVALPSALASESGESTADNQAVFHVDPTAGNDTNDGLTFETAFRTLENARQVVDSVNDNMAGDIVVELHGGTFRPQNTLALDSGDSGSNGFRVIYRAAAGETPVVSGGLDLSGGWVLTKPTSGIYRKSGVSSNFRQLYINGQAGVRARMPNKTNDRTLGSYYKVKSASSSNQQIKIEASKISSWSGLTSVEMVMMPHWYHYRSRISSFTVSDGNAYVTFQDPEQGFLFAKGDSFWPNAPYYFENSIDFLDAAGEWFHDTTTGDLYYIPRPGENLATATVEAGVLETLVSFSGTSASDIISNISFQNVTFAHSGWISPSEQGASMTQATREVSGAIKTGAVTARYAEALELDGCTFKNIGSNAISMDKGVSDSIIHNCMIHRIAGNGIVVHDDGVKNLAPGDACANIKILNNRISRVGQEYSNGIGIVSYFVNRLLVADNEICHSPYMATQTGGQSGGFVDVGMKDNIFRNNYVHHVMQLHDDGGAFYTLSRQQGTHVVDNFSSSLQASKLTGNWPVAGLYADNNSEFITFEHNATVDSTQAIFYPSRSRHCNFISNITSADPSIVNYAGNKADYFLPLKAEAELMTLDSMTVTNGSAYSNDKGAICESGTGTAETVFTGVDGSYNLHVAYLAEPTTSASFRLLADGVEVGAWASATTPADTGLQIRHFITRGVPLKQGEVLRIECTAGAGSAARIDYLEVYRHQLQKAPEAPTQLTATVHGYGNSKLAWEPSTGAHSYTIKRASSADGPYNVIATGVTSPFFLDSDTFSNQTLYFKVAAVNASGEGSSDEYVTLFLPPTPPRKTLDATSDAYIQRGTPDTNYGDAGTLVVKNAPTTSIHRKGYLKFDLSGASLNTTPLAELQFAVSSWTAGSTWLVYGLNDGDAEESWDEATITWNNAPANTTSSATALDSARVTSLGSLAVTEAQVSGEILSFSSEALDTFLLADADGQVSFILTRSTSGDSINTSIASREHPSLSAPRLKFSTPTNNLKIEDIGFNGPTLDITITGLDPLEQYIVTRSPDLTSFDTVIGHPFTSASGIIHLSDPSPPLADQSFYRVEKFTP</sequence>
<dbReference type="InterPro" id="IPR003961">
    <property type="entry name" value="FN3_dom"/>
</dbReference>
<dbReference type="RefSeq" id="WP_178933326.1">
    <property type="nucleotide sequence ID" value="NZ_JACBAZ010000004.1"/>
</dbReference>
<dbReference type="InterPro" id="IPR013783">
    <property type="entry name" value="Ig-like_fold"/>
</dbReference>
<comment type="caution">
    <text evidence="6">The sequence shown here is derived from an EMBL/GenBank/DDBJ whole genome shotgun (WGS) entry which is preliminary data.</text>
</comment>
<dbReference type="Gene3D" id="2.60.120.260">
    <property type="entry name" value="Galactose-binding domain-like"/>
    <property type="match status" value="1"/>
</dbReference>
<dbReference type="InterPro" id="IPR012334">
    <property type="entry name" value="Pectin_lyas_fold"/>
</dbReference>
<keyword evidence="2" id="KW-0964">Secreted</keyword>
<dbReference type="InterPro" id="IPR048482">
    <property type="entry name" value="GH141_ins"/>
</dbReference>
<accession>A0A851GH85</accession>
<dbReference type="PANTHER" id="PTHR36453">
    <property type="entry name" value="SECRETED PROTEIN-RELATED"/>
    <property type="match status" value="1"/>
</dbReference>
<dbReference type="GO" id="GO:0005576">
    <property type="term" value="C:extracellular region"/>
    <property type="evidence" value="ECO:0007669"/>
    <property type="project" value="UniProtKB-SubCell"/>
</dbReference>
<feature type="domain" description="Fibronectin type-III" evidence="5">
    <location>
        <begin position="731"/>
        <end position="819"/>
    </location>
</feature>
<dbReference type="SMART" id="SM00710">
    <property type="entry name" value="PbH1"/>
    <property type="match status" value="4"/>
</dbReference>
<dbReference type="InterPro" id="IPR036116">
    <property type="entry name" value="FN3_sf"/>
</dbReference>
<reference evidence="6 7" key="1">
    <citation type="submission" date="2020-07" db="EMBL/GenBank/DDBJ databases">
        <title>Roseicoccus Jingziensis gen. nov., sp. nov., isolated from coastal seawater.</title>
        <authorList>
            <person name="Feng X."/>
        </authorList>
    </citation>
    <scope>NUCLEOTIDE SEQUENCE [LARGE SCALE GENOMIC DNA]</scope>
    <source>
        <strain evidence="6 7">N1E253</strain>
    </source>
</reference>
<evidence type="ECO:0000256" key="3">
    <source>
        <dbReference type="ARBA" id="ARBA00022729"/>
    </source>
</evidence>
<dbReference type="Pfam" id="PF21231">
    <property type="entry name" value="GH141_M"/>
    <property type="match status" value="1"/>
</dbReference>
<dbReference type="CDD" id="cd00063">
    <property type="entry name" value="FN3"/>
    <property type="match status" value="1"/>
</dbReference>
<dbReference type="InterPro" id="IPR011050">
    <property type="entry name" value="Pectin_lyase_fold/virulence"/>
</dbReference>
<protein>
    <submittedName>
        <fullName evidence="6">DNRLRE domain-containing protein</fullName>
    </submittedName>
</protein>
<dbReference type="Pfam" id="PF24517">
    <property type="entry name" value="CBM96"/>
    <property type="match status" value="1"/>
</dbReference>
<feature type="signal peptide" evidence="4">
    <location>
        <begin position="1"/>
        <end position="29"/>
    </location>
</feature>
<dbReference type="SUPFAM" id="SSF49265">
    <property type="entry name" value="Fibronectin type III"/>
    <property type="match status" value="1"/>
</dbReference>
<dbReference type="InterPro" id="IPR006626">
    <property type="entry name" value="PbH1"/>
</dbReference>
<dbReference type="EMBL" id="JACBAZ010000004">
    <property type="protein sequence ID" value="NWK56559.1"/>
    <property type="molecule type" value="Genomic_DNA"/>
</dbReference>
<evidence type="ECO:0000259" key="5">
    <source>
        <dbReference type="PROSITE" id="PS50853"/>
    </source>
</evidence>
<evidence type="ECO:0000256" key="1">
    <source>
        <dbReference type="ARBA" id="ARBA00004613"/>
    </source>
</evidence>
<dbReference type="PANTHER" id="PTHR36453:SF1">
    <property type="entry name" value="RIGHT HANDED BETA HELIX DOMAIN-CONTAINING PROTEIN"/>
    <property type="match status" value="1"/>
</dbReference>
<keyword evidence="7" id="KW-1185">Reference proteome</keyword>